<evidence type="ECO:0000259" key="2">
    <source>
        <dbReference type="Pfam" id="PF04326"/>
    </source>
</evidence>
<reference evidence="4" key="1">
    <citation type="submission" date="2017-06" db="EMBL/GenBank/DDBJ databases">
        <authorList>
            <person name="Varghese N."/>
            <person name="Submissions S."/>
        </authorList>
    </citation>
    <scope>NUCLEOTIDE SEQUENCE [LARGE SCALE GENOMIC DNA]</scope>
    <source>
        <strain evidence="4">DSM 27993</strain>
    </source>
</reference>
<dbReference type="Gene3D" id="3.30.950.30">
    <property type="entry name" value="Schlafen, AAA domain"/>
    <property type="match status" value="1"/>
</dbReference>
<sequence length="267" mass="30711">MIAVSANRNKVAKNKTILIHIILGVVVFYFIFHPITMVLYWYEFNKEPITTKSFFEVLSHRTLHSFSYKMLNMSLAFIIMGGAIGAVFGMYRIKTKKLNKHLSLLKKDLINLINQGENQFLEFKSSIRFDYQLKKVNVDLETVIAKTIVGFMNAKGGKLIIGINDKGQVLGLENDYNTLKLKNIDGFEQKIYQIISKFIGKEYCAYITVFFQEIEKNSICIVDVEKTKEPAYVITGSNTTFYLRTGNSTRPLSIKEAIHFINMEREI</sequence>
<keyword evidence="3" id="KW-0238">DNA-binding</keyword>
<evidence type="ECO:0000313" key="4">
    <source>
        <dbReference type="Proteomes" id="UP000198412"/>
    </source>
</evidence>
<proteinExistence type="predicted"/>
<dbReference type="PANTHER" id="PTHR30595">
    <property type="entry name" value="GLPR-RELATED TRANSCRIPTIONAL REPRESSOR"/>
    <property type="match status" value="1"/>
</dbReference>
<evidence type="ECO:0000256" key="1">
    <source>
        <dbReference type="SAM" id="Phobius"/>
    </source>
</evidence>
<dbReference type="AlphaFoldDB" id="A0A238YF00"/>
<dbReference type="Pfam" id="PF04326">
    <property type="entry name" value="SLFN_AlbA_2"/>
    <property type="match status" value="1"/>
</dbReference>
<keyword evidence="1" id="KW-0812">Transmembrane</keyword>
<dbReference type="OrthoDB" id="9807907at2"/>
<feature type="transmembrane region" description="Helical" evidence="1">
    <location>
        <begin position="70"/>
        <end position="91"/>
    </location>
</feature>
<dbReference type="PANTHER" id="PTHR30595:SF6">
    <property type="entry name" value="SCHLAFEN ALBA-2 DOMAIN-CONTAINING PROTEIN"/>
    <property type="match status" value="1"/>
</dbReference>
<protein>
    <submittedName>
        <fullName evidence="3">Putative DNA-binding domain-containing protein</fullName>
    </submittedName>
</protein>
<dbReference type="GO" id="GO:0003677">
    <property type="term" value="F:DNA binding"/>
    <property type="evidence" value="ECO:0007669"/>
    <property type="project" value="UniProtKB-KW"/>
</dbReference>
<keyword evidence="1" id="KW-0472">Membrane</keyword>
<keyword evidence="1" id="KW-1133">Transmembrane helix</keyword>
<organism evidence="3 4">
    <name type="scientific">Lutibacter flavus</name>
    <dbReference type="NCBI Taxonomy" id="691689"/>
    <lineage>
        <taxon>Bacteria</taxon>
        <taxon>Pseudomonadati</taxon>
        <taxon>Bacteroidota</taxon>
        <taxon>Flavobacteriia</taxon>
        <taxon>Flavobacteriales</taxon>
        <taxon>Flavobacteriaceae</taxon>
        <taxon>Lutibacter</taxon>
    </lineage>
</organism>
<gene>
    <name evidence="3" type="ORF">SAMN04488111_2482</name>
</gene>
<evidence type="ECO:0000313" key="3">
    <source>
        <dbReference type="EMBL" id="SNR68939.1"/>
    </source>
</evidence>
<dbReference type="RefSeq" id="WP_089378767.1">
    <property type="nucleotide sequence ID" value="NZ_FZNX01000004.1"/>
</dbReference>
<dbReference type="EMBL" id="FZNX01000004">
    <property type="protein sequence ID" value="SNR68939.1"/>
    <property type="molecule type" value="Genomic_DNA"/>
</dbReference>
<dbReference type="InterPro" id="IPR007421">
    <property type="entry name" value="Schlafen_AlbA_2_dom"/>
</dbReference>
<dbReference type="InterPro" id="IPR038461">
    <property type="entry name" value="Schlafen_AlbA_2_dom_sf"/>
</dbReference>
<keyword evidence="4" id="KW-1185">Reference proteome</keyword>
<dbReference type="Proteomes" id="UP000198412">
    <property type="component" value="Unassembled WGS sequence"/>
</dbReference>
<accession>A0A238YF00</accession>
<feature type="transmembrane region" description="Helical" evidence="1">
    <location>
        <begin position="17"/>
        <end position="42"/>
    </location>
</feature>
<feature type="domain" description="Schlafen AlbA-2" evidence="2">
    <location>
        <begin position="117"/>
        <end position="252"/>
    </location>
</feature>
<name>A0A238YF00_9FLAO</name>